<sequence length="850" mass="94980">MRNIADQLIAVGQDVSDDDLVLYILSGLSSEFEAIIVNITSRIGSVTLSEAQFTLQSHEMRLQQITSTQFAGNVPEISAPSANFSLQSSGNFVGQRQFGSGNFQSRGGNNYRGRGRGRLIMMLYRVFNLILAMVLILQNKCFLQAFSATMENRGGAYSAGAHNPTESTPLFLDSVANSHFTSDFSNLSIHSPYTGQNQLTSLFAAVSSTAQLWHAILGHAYPSIVSKQSFPHVPSHSMVTRFKHGILKPKIYIAHINSSKIIEPLSGSEALSHQHWKHAMNTEFNALLLNHTWDLVPYDSRMQLVDHKCVFRVKYRADGEVDSIAVSRSWEIQQVDINNAFLHGTLQETIYMTQPQGYVDSAFPNHVCKLNKTIYGLKQAPKSWNDTLKRSILAQGFKASASNSSFSYRKQAGKLLLVVVYVYDILLEGDDFSEVQQVILLLDKEFSLKNMGRVSYFLGLKAHYEPDGILLNQTKYILGLLQKTRMSQSKPCPCPYNSSKKLFLNDSAPFSNHTLYRSTVGAMQYLTMTRQDISYSVNKLSQFLHAPTINHWMAVKRVLLYLKSIPGLGLLFQSTPTVKLQAFSNADWASSVDDRRSTKLEYRDLASAIAEILLIKALLLELGYVADSSSVLWCDNIGAISLASNPVFHARTKHIEVDVHFIREKVHQQLIDIRHIASNDQLAGALTKPLVVARFQSLCSKFSLCNPRGLKAENRCDGEYVDTDMTNLRCVSALQVIEECLHGIDFYQIMDSACPETNRVKRDQTVSGDDDSSNIILPSSSSELGTKEDCIRCNESVAVNKDVLNSADYQLLLAKNGYRGLVYNGDHDMMVPYISTLKWIYSLNLTLDDN</sequence>
<dbReference type="SUPFAM" id="SSF56672">
    <property type="entry name" value="DNA/RNA polymerases"/>
    <property type="match status" value="1"/>
</dbReference>
<dbReference type="InterPro" id="IPR029058">
    <property type="entry name" value="AB_hydrolase_fold"/>
</dbReference>
<evidence type="ECO:0000259" key="3">
    <source>
        <dbReference type="Pfam" id="PF07727"/>
    </source>
</evidence>
<dbReference type="Pfam" id="PF07727">
    <property type="entry name" value="RVT_2"/>
    <property type="match status" value="1"/>
</dbReference>
<evidence type="ECO:0000256" key="1">
    <source>
        <dbReference type="ARBA" id="ARBA00009431"/>
    </source>
</evidence>
<comment type="caution">
    <text evidence="4">The sequence shown here is derived from an EMBL/GenBank/DDBJ whole genome shotgun (WGS) entry which is preliminary data.</text>
</comment>
<dbReference type="Proteomes" id="UP000653305">
    <property type="component" value="Unassembled WGS sequence"/>
</dbReference>
<proteinExistence type="inferred from homology"/>
<organism evidence="4 5">
    <name type="scientific">Phtheirospermum japonicum</name>
    <dbReference type="NCBI Taxonomy" id="374723"/>
    <lineage>
        <taxon>Eukaryota</taxon>
        <taxon>Viridiplantae</taxon>
        <taxon>Streptophyta</taxon>
        <taxon>Embryophyta</taxon>
        <taxon>Tracheophyta</taxon>
        <taxon>Spermatophyta</taxon>
        <taxon>Magnoliopsida</taxon>
        <taxon>eudicotyledons</taxon>
        <taxon>Gunneridae</taxon>
        <taxon>Pentapetalae</taxon>
        <taxon>asterids</taxon>
        <taxon>lamiids</taxon>
        <taxon>Lamiales</taxon>
        <taxon>Orobanchaceae</taxon>
        <taxon>Orobanchaceae incertae sedis</taxon>
        <taxon>Phtheirospermum</taxon>
    </lineage>
</organism>
<keyword evidence="5" id="KW-1185">Reference proteome</keyword>
<dbReference type="CDD" id="cd09272">
    <property type="entry name" value="RNase_HI_RT_Ty1"/>
    <property type="match status" value="1"/>
</dbReference>
<dbReference type="PANTHER" id="PTHR11439">
    <property type="entry name" value="GAG-POL-RELATED RETROTRANSPOSON"/>
    <property type="match status" value="1"/>
</dbReference>
<comment type="similarity">
    <text evidence="1">Belongs to the peptidase S10 family.</text>
</comment>
<reference evidence="4" key="1">
    <citation type="submission" date="2020-07" db="EMBL/GenBank/DDBJ databases">
        <title>Ethylene signaling mediates host invasion by parasitic plants.</title>
        <authorList>
            <person name="Yoshida S."/>
        </authorList>
    </citation>
    <scope>NUCLEOTIDE SEQUENCE</scope>
    <source>
        <strain evidence="4">Okayama</strain>
    </source>
</reference>
<keyword evidence="2" id="KW-0472">Membrane</keyword>
<keyword evidence="2" id="KW-1133">Transmembrane helix</keyword>
<keyword evidence="2" id="KW-0812">Transmembrane</keyword>
<protein>
    <submittedName>
        <fullName evidence="4">Copia protein</fullName>
    </submittedName>
</protein>
<dbReference type="InterPro" id="IPR043502">
    <property type="entry name" value="DNA/RNA_pol_sf"/>
</dbReference>
<dbReference type="InterPro" id="IPR001563">
    <property type="entry name" value="Peptidase_S10"/>
</dbReference>
<dbReference type="EMBL" id="BMAC01000170">
    <property type="protein sequence ID" value="GFP88646.1"/>
    <property type="molecule type" value="Genomic_DNA"/>
</dbReference>
<accession>A0A830BP88</accession>
<dbReference type="Pfam" id="PF00450">
    <property type="entry name" value="Peptidase_S10"/>
    <property type="match status" value="1"/>
</dbReference>
<dbReference type="SUPFAM" id="SSF53474">
    <property type="entry name" value="alpha/beta-Hydrolases"/>
    <property type="match status" value="1"/>
</dbReference>
<dbReference type="PANTHER" id="PTHR11439:SF467">
    <property type="entry name" value="INTEGRASE CATALYTIC DOMAIN-CONTAINING PROTEIN"/>
    <property type="match status" value="1"/>
</dbReference>
<dbReference type="Pfam" id="PF14223">
    <property type="entry name" value="Retrotran_gag_2"/>
    <property type="match status" value="1"/>
</dbReference>
<evidence type="ECO:0000256" key="2">
    <source>
        <dbReference type="SAM" id="Phobius"/>
    </source>
</evidence>
<evidence type="ECO:0000313" key="5">
    <source>
        <dbReference type="Proteomes" id="UP000653305"/>
    </source>
</evidence>
<dbReference type="GO" id="GO:0004185">
    <property type="term" value="F:serine-type carboxypeptidase activity"/>
    <property type="evidence" value="ECO:0007669"/>
    <property type="project" value="InterPro"/>
</dbReference>
<feature type="transmembrane region" description="Helical" evidence="2">
    <location>
        <begin position="119"/>
        <end position="137"/>
    </location>
</feature>
<name>A0A830BP88_9LAMI</name>
<evidence type="ECO:0000313" key="4">
    <source>
        <dbReference type="EMBL" id="GFP88646.1"/>
    </source>
</evidence>
<dbReference type="AlphaFoldDB" id="A0A830BP88"/>
<gene>
    <name evidence="4" type="ORF">PHJA_001008300</name>
</gene>
<dbReference type="OrthoDB" id="1711174at2759"/>
<dbReference type="Gene3D" id="3.40.50.1820">
    <property type="entry name" value="alpha/beta hydrolase"/>
    <property type="match status" value="1"/>
</dbReference>
<dbReference type="GO" id="GO:0006508">
    <property type="term" value="P:proteolysis"/>
    <property type="evidence" value="ECO:0007669"/>
    <property type="project" value="InterPro"/>
</dbReference>
<dbReference type="InterPro" id="IPR013103">
    <property type="entry name" value="RVT_2"/>
</dbReference>
<feature type="domain" description="Reverse transcriptase Ty1/copia-type" evidence="3">
    <location>
        <begin position="323"/>
        <end position="496"/>
    </location>
</feature>